<protein>
    <submittedName>
        <fullName evidence="1">Uncharacterized protein</fullName>
    </submittedName>
</protein>
<reference evidence="1 2" key="1">
    <citation type="journal article" date="2020" name="BMC Genomics">
        <title>Intraspecific diversification of the crop wild relative Brassica cretica Lam. using demographic model selection.</title>
        <authorList>
            <person name="Kioukis A."/>
            <person name="Michalopoulou V.A."/>
            <person name="Briers L."/>
            <person name="Pirintsos S."/>
            <person name="Studholme D.J."/>
            <person name="Pavlidis P."/>
            <person name="Sarris P.F."/>
        </authorList>
    </citation>
    <scope>NUCLEOTIDE SEQUENCE [LARGE SCALE GENOMIC DNA]</scope>
    <source>
        <strain evidence="2">cv. PFS-1207/04</strain>
    </source>
</reference>
<comment type="caution">
    <text evidence="1">The sequence shown here is derived from an EMBL/GenBank/DDBJ whole genome shotgun (WGS) entry which is preliminary data.</text>
</comment>
<gene>
    <name evidence="1" type="ORF">DY000_02001612</name>
</gene>
<dbReference type="EMBL" id="QGKV02000832">
    <property type="protein sequence ID" value="KAF3542970.1"/>
    <property type="molecule type" value="Genomic_DNA"/>
</dbReference>
<evidence type="ECO:0000313" key="1">
    <source>
        <dbReference type="EMBL" id="KAF3542970.1"/>
    </source>
</evidence>
<name>A0ABQ7BU74_BRACR</name>
<feature type="non-terminal residue" evidence="1">
    <location>
        <position position="92"/>
    </location>
</feature>
<evidence type="ECO:0000313" key="2">
    <source>
        <dbReference type="Proteomes" id="UP000266723"/>
    </source>
</evidence>
<sequence>MLLALAISPRTSPVSDFLTNTKAIRSWRDSLTTLERISSSDWCEEDIYSFFSEGPDADSLSSLSSLRSLELLCLPLDPCQSHDQSGFCRKTV</sequence>
<dbReference type="Proteomes" id="UP000266723">
    <property type="component" value="Unassembled WGS sequence"/>
</dbReference>
<proteinExistence type="predicted"/>
<accession>A0ABQ7BU74</accession>
<organism evidence="1 2">
    <name type="scientific">Brassica cretica</name>
    <name type="common">Mustard</name>
    <dbReference type="NCBI Taxonomy" id="69181"/>
    <lineage>
        <taxon>Eukaryota</taxon>
        <taxon>Viridiplantae</taxon>
        <taxon>Streptophyta</taxon>
        <taxon>Embryophyta</taxon>
        <taxon>Tracheophyta</taxon>
        <taxon>Spermatophyta</taxon>
        <taxon>Magnoliopsida</taxon>
        <taxon>eudicotyledons</taxon>
        <taxon>Gunneridae</taxon>
        <taxon>Pentapetalae</taxon>
        <taxon>rosids</taxon>
        <taxon>malvids</taxon>
        <taxon>Brassicales</taxon>
        <taxon>Brassicaceae</taxon>
        <taxon>Brassiceae</taxon>
        <taxon>Brassica</taxon>
    </lineage>
</organism>
<keyword evidence="2" id="KW-1185">Reference proteome</keyword>